<evidence type="ECO:0000256" key="9">
    <source>
        <dbReference type="PIRSR" id="PIRSR606710-1"/>
    </source>
</evidence>
<keyword evidence="6 8" id="KW-0378">Hydrolase</keyword>
<evidence type="ECO:0000256" key="5">
    <source>
        <dbReference type="ARBA" id="ARBA00022729"/>
    </source>
</evidence>
<protein>
    <recommendedName>
        <fullName evidence="4 8">Arabinan endo-1,5-alpha-L-arabinosidase</fullName>
        <ecNumber evidence="4 8">3.2.1.99</ecNumber>
    </recommendedName>
</protein>
<feature type="signal peptide" evidence="12">
    <location>
        <begin position="1"/>
        <end position="26"/>
    </location>
</feature>
<dbReference type="InterPro" id="IPR050727">
    <property type="entry name" value="GH43_arabinanases"/>
</dbReference>
<evidence type="ECO:0000256" key="6">
    <source>
        <dbReference type="ARBA" id="ARBA00022801"/>
    </source>
</evidence>
<keyword evidence="14" id="KW-1185">Reference proteome</keyword>
<gene>
    <name evidence="13" type="ORF">PISL3812_05200</name>
</gene>
<proteinExistence type="inferred from homology"/>
<dbReference type="InterPro" id="IPR016840">
    <property type="entry name" value="Glyco_hydro_43_endo_a_Ara-ase"/>
</dbReference>
<comment type="similarity">
    <text evidence="3 8">Belongs to the glycosyl hydrolase 43 family.</text>
</comment>
<dbReference type="OrthoDB" id="195678at2759"/>
<feature type="active site" description="Proton donor" evidence="9">
    <location>
        <position position="226"/>
    </location>
</feature>
<dbReference type="PIRSF" id="PIRSF026534">
    <property type="entry name" value="Endo_alpha-L-arabinosidase"/>
    <property type="match status" value="1"/>
</dbReference>
<name>A0A0U1LXT5_TALIS</name>
<dbReference type="EC" id="3.2.1.99" evidence="4 8"/>
<dbReference type="Proteomes" id="UP000054383">
    <property type="component" value="Unassembled WGS sequence"/>
</dbReference>
<reference evidence="13 14" key="1">
    <citation type="submission" date="2015-04" db="EMBL/GenBank/DDBJ databases">
        <authorList>
            <person name="Syromyatnikov M.Y."/>
            <person name="Popov V.N."/>
        </authorList>
    </citation>
    <scope>NUCLEOTIDE SEQUENCE [LARGE SCALE GENOMIC DNA]</scope>
    <source>
        <strain evidence="13">WF-38-12</strain>
    </source>
</reference>
<dbReference type="InterPro" id="IPR006710">
    <property type="entry name" value="Glyco_hydro_43"/>
</dbReference>
<evidence type="ECO:0000256" key="11">
    <source>
        <dbReference type="SAM" id="MobiDB-lite"/>
    </source>
</evidence>
<dbReference type="STRING" id="28573.A0A0U1LXT5"/>
<evidence type="ECO:0000313" key="13">
    <source>
        <dbReference type="EMBL" id="CRG88173.1"/>
    </source>
</evidence>
<dbReference type="GO" id="GO:0046558">
    <property type="term" value="F:arabinan endo-1,5-alpha-L-arabinosidase activity"/>
    <property type="evidence" value="ECO:0007669"/>
    <property type="project" value="UniProtKB-EC"/>
</dbReference>
<keyword evidence="5 12" id="KW-0732">Signal</keyword>
<evidence type="ECO:0000256" key="12">
    <source>
        <dbReference type="SAM" id="SignalP"/>
    </source>
</evidence>
<dbReference type="Gene3D" id="2.115.10.20">
    <property type="entry name" value="Glycosyl hydrolase domain, family 43"/>
    <property type="match status" value="1"/>
</dbReference>
<evidence type="ECO:0000256" key="4">
    <source>
        <dbReference type="ARBA" id="ARBA00012586"/>
    </source>
</evidence>
<feature type="chain" id="PRO_5006711342" description="Arabinan endo-1,5-alpha-L-arabinosidase" evidence="12">
    <location>
        <begin position="27"/>
        <end position="375"/>
    </location>
</feature>
<feature type="region of interest" description="Disordered" evidence="11">
    <location>
        <begin position="202"/>
        <end position="225"/>
    </location>
</feature>
<dbReference type="GO" id="GO:0031222">
    <property type="term" value="P:arabinan catabolic process"/>
    <property type="evidence" value="ECO:0007669"/>
    <property type="project" value="UniProtKB-UniPathway"/>
</dbReference>
<feature type="site" description="Important for catalytic activity, responsible for pKa modulation of the active site Glu and correct orientation of both the proton donor and substrate" evidence="10">
    <location>
        <position position="163"/>
    </location>
</feature>
<organism evidence="13 14">
    <name type="scientific">Talaromyces islandicus</name>
    <name type="common">Penicillium islandicum</name>
    <dbReference type="NCBI Taxonomy" id="28573"/>
    <lineage>
        <taxon>Eukaryota</taxon>
        <taxon>Fungi</taxon>
        <taxon>Dikarya</taxon>
        <taxon>Ascomycota</taxon>
        <taxon>Pezizomycotina</taxon>
        <taxon>Eurotiomycetes</taxon>
        <taxon>Eurotiomycetidae</taxon>
        <taxon>Eurotiales</taxon>
        <taxon>Trichocomaceae</taxon>
        <taxon>Talaromyces</taxon>
        <taxon>Talaromyces sect. Islandici</taxon>
    </lineage>
</organism>
<evidence type="ECO:0000256" key="7">
    <source>
        <dbReference type="ARBA" id="ARBA00023295"/>
    </source>
</evidence>
<evidence type="ECO:0000256" key="2">
    <source>
        <dbReference type="ARBA" id="ARBA00004834"/>
    </source>
</evidence>
<keyword evidence="7 8" id="KW-0326">Glycosidase</keyword>
<dbReference type="SUPFAM" id="SSF75005">
    <property type="entry name" value="Arabinanase/levansucrase/invertase"/>
    <property type="match status" value="1"/>
</dbReference>
<comment type="pathway">
    <text evidence="2 8">Glycan metabolism; L-arabinan degradation.</text>
</comment>
<feature type="active site" description="Proton acceptor" evidence="9">
    <location>
        <position position="42"/>
    </location>
</feature>
<sequence length="375" mass="40460">MLLSTFATALGMLPLAFSAAIPSTSAASNFPVANPGNHKTRDPNIIHYNNEYYLFQTSVGIQYSKASSLSGPWTLVGEVMNGKPSVINKGDRNDLWAPTVVQYNNKFYCFYSVSSLGSRDSAIGVATSDSLAAGSWTDHGAVINTGSGQNSNAFPFNESNAIDPSVIVEPLGLGSFLTFGSYWTDIWQVPLSADLLSVQNPESPDARHLSLTPPTSQDAPNNRPEEASWISYKNGYYYLWYSKGQCCGLDPNNLPPAGSEYSIRVGRSLSVRGPYVDKNNVDLLNDGGHLVYGSNNNGQVYAPGSNGVLNNNLGPDILYYHYFNKSTGVATDDALLGYNYLTYEDGWPVVTTTSGFVEPLASPTDLTLHLPPSTT</sequence>
<dbReference type="PANTHER" id="PTHR43301:SF5">
    <property type="entry name" value="ARABINAN ENDO-1,5-ALPHA-L-ARABINOSIDASE D-RELATED"/>
    <property type="match status" value="1"/>
</dbReference>
<dbReference type="AlphaFoldDB" id="A0A0U1LXT5"/>
<comment type="catalytic activity">
    <reaction evidence="1 8">
        <text>Endohydrolysis of (1-&gt;5)-alpha-arabinofuranosidic linkages in (1-&gt;5)-arabinans.</text>
        <dbReference type="EC" id="3.2.1.99"/>
    </reaction>
</comment>
<evidence type="ECO:0000256" key="10">
    <source>
        <dbReference type="PIRSR" id="PIRSR606710-2"/>
    </source>
</evidence>
<evidence type="ECO:0000313" key="14">
    <source>
        <dbReference type="Proteomes" id="UP000054383"/>
    </source>
</evidence>
<dbReference type="EMBL" id="CVMT01000004">
    <property type="protein sequence ID" value="CRG88173.1"/>
    <property type="molecule type" value="Genomic_DNA"/>
</dbReference>
<dbReference type="CDD" id="cd18831">
    <property type="entry name" value="GH43_AnAbnA-like"/>
    <property type="match status" value="1"/>
</dbReference>
<evidence type="ECO:0000256" key="8">
    <source>
        <dbReference type="PIRNR" id="PIRNR026534"/>
    </source>
</evidence>
<evidence type="ECO:0000256" key="3">
    <source>
        <dbReference type="ARBA" id="ARBA00009865"/>
    </source>
</evidence>
<dbReference type="InterPro" id="IPR023296">
    <property type="entry name" value="Glyco_hydro_beta-prop_sf"/>
</dbReference>
<accession>A0A0U1LXT5</accession>
<evidence type="ECO:0000256" key="1">
    <source>
        <dbReference type="ARBA" id="ARBA00000375"/>
    </source>
</evidence>
<dbReference type="OMA" id="VYGSNHG"/>
<dbReference type="Pfam" id="PF04616">
    <property type="entry name" value="Glyco_hydro_43"/>
    <property type="match status" value="1"/>
</dbReference>
<dbReference type="UniPathway" id="UPA00667"/>
<dbReference type="PANTHER" id="PTHR43301">
    <property type="entry name" value="ARABINAN ENDO-1,5-ALPHA-L-ARABINOSIDASE"/>
    <property type="match status" value="1"/>
</dbReference>